<keyword evidence="2" id="KW-1133">Transmembrane helix</keyword>
<reference evidence="4 5" key="1">
    <citation type="submission" date="2019-03" db="EMBL/GenBank/DDBJ databases">
        <title>Genomic Encyclopedia of Type Strains, Phase IV (KMG-IV): sequencing the most valuable type-strain genomes for metagenomic binning, comparative biology and taxonomic classification.</title>
        <authorList>
            <person name="Goeker M."/>
        </authorList>
    </citation>
    <scope>NUCLEOTIDE SEQUENCE [LARGE SCALE GENOMIC DNA]</scope>
    <source>
        <strain evidence="4 5">DSM 45934</strain>
    </source>
</reference>
<dbReference type="Proteomes" id="UP000295680">
    <property type="component" value="Unassembled WGS sequence"/>
</dbReference>
<dbReference type="EMBL" id="SLWS01000011">
    <property type="protein sequence ID" value="TCO53153.1"/>
    <property type="molecule type" value="Genomic_DNA"/>
</dbReference>
<keyword evidence="1" id="KW-0059">Arsenical resistance</keyword>
<sequence length="477" mass="51000">MAITRESPRTSTRPWWLAGGMLGLAFGYFFWYTPYAGLTKALSSGLLPGMDKHVGGLVLLPAAALGTLVGAPLFLAFTGWWRYIGVRGGKRFPSNTMIVAGFFTALLIAATTLNYTFAGVSILFMLLMMRAGVLILSPIVDAVRRRKVRVFSWVALGFSLLAVATALFDVNSYVLTFGAVASLAIYYTGYIGRFRIMSRVAKTGIEEVDRRYFAEESVTSAVWQVGLCVVLAVLPLGEVSSALREGFTTFLITPAVIPAFGVGLLYAALYVYGTLIYLDHREYTWCVPANRCASLLSGLVASFGLTWLTGIAAPGTGQLIATGFIGLAILALSYPALFGRPVLLFVCGGNTCRSAMAAAIAMAAGGRRQVLSAGMDAKEGAPMATQAVTALRELGIPVNGHQAQRLNSALINKATTVYVMTDAQRDAVLAMVPGASRKIVRLDATGDIPDPHDQTESAYLDVAEKIKEAVHRRLVPA</sequence>
<protein>
    <submittedName>
        <fullName evidence="4">Protein-tyrosine-phosphatase</fullName>
    </submittedName>
</protein>
<feature type="transmembrane region" description="Helical" evidence="2">
    <location>
        <begin position="293"/>
        <end position="313"/>
    </location>
</feature>
<keyword evidence="5" id="KW-1185">Reference proteome</keyword>
<feature type="transmembrane region" description="Helical" evidence="2">
    <location>
        <begin position="116"/>
        <end position="136"/>
    </location>
</feature>
<dbReference type="Gene3D" id="3.40.50.2300">
    <property type="match status" value="1"/>
</dbReference>
<name>A0A4R2J3P3_9PSEU</name>
<evidence type="ECO:0000256" key="2">
    <source>
        <dbReference type="SAM" id="Phobius"/>
    </source>
</evidence>
<accession>A0A4R2J3P3</accession>
<feature type="transmembrane region" description="Helical" evidence="2">
    <location>
        <begin position="217"/>
        <end position="237"/>
    </location>
</feature>
<dbReference type="InterPro" id="IPR023485">
    <property type="entry name" value="Ptyr_pPase"/>
</dbReference>
<evidence type="ECO:0000313" key="5">
    <source>
        <dbReference type="Proteomes" id="UP000295680"/>
    </source>
</evidence>
<evidence type="ECO:0000313" key="4">
    <source>
        <dbReference type="EMBL" id="TCO53153.1"/>
    </source>
</evidence>
<dbReference type="GO" id="GO:0046685">
    <property type="term" value="P:response to arsenic-containing substance"/>
    <property type="evidence" value="ECO:0007669"/>
    <property type="project" value="UniProtKB-KW"/>
</dbReference>
<dbReference type="SUPFAM" id="SSF52788">
    <property type="entry name" value="Phosphotyrosine protein phosphatases I"/>
    <property type="match status" value="1"/>
</dbReference>
<gene>
    <name evidence="4" type="ORF">EV192_111350</name>
</gene>
<evidence type="ECO:0000256" key="1">
    <source>
        <dbReference type="ARBA" id="ARBA00022849"/>
    </source>
</evidence>
<feature type="domain" description="Phosphotyrosine protein phosphatase I" evidence="3">
    <location>
        <begin position="341"/>
        <end position="477"/>
    </location>
</feature>
<evidence type="ECO:0000259" key="3">
    <source>
        <dbReference type="SMART" id="SM00226"/>
    </source>
</evidence>
<feature type="transmembrane region" description="Helical" evidence="2">
    <location>
        <begin position="319"/>
        <end position="337"/>
    </location>
</feature>
<feature type="transmembrane region" description="Helical" evidence="2">
    <location>
        <begin position="15"/>
        <end position="34"/>
    </location>
</feature>
<feature type="transmembrane region" description="Helical" evidence="2">
    <location>
        <begin position="174"/>
        <end position="196"/>
    </location>
</feature>
<keyword evidence="2" id="KW-0472">Membrane</keyword>
<organism evidence="4 5">
    <name type="scientific">Actinocrispum wychmicini</name>
    <dbReference type="NCBI Taxonomy" id="1213861"/>
    <lineage>
        <taxon>Bacteria</taxon>
        <taxon>Bacillati</taxon>
        <taxon>Actinomycetota</taxon>
        <taxon>Actinomycetes</taxon>
        <taxon>Pseudonocardiales</taxon>
        <taxon>Pseudonocardiaceae</taxon>
        <taxon>Actinocrispum</taxon>
    </lineage>
</organism>
<dbReference type="InterPro" id="IPR036196">
    <property type="entry name" value="Ptyr_pPase_sf"/>
</dbReference>
<proteinExistence type="predicted"/>
<feature type="transmembrane region" description="Helical" evidence="2">
    <location>
        <begin position="148"/>
        <end position="168"/>
    </location>
</feature>
<feature type="transmembrane region" description="Helical" evidence="2">
    <location>
        <begin position="249"/>
        <end position="272"/>
    </location>
</feature>
<dbReference type="AlphaFoldDB" id="A0A4R2J3P3"/>
<dbReference type="Pfam" id="PF01451">
    <property type="entry name" value="LMWPc"/>
    <property type="match status" value="1"/>
</dbReference>
<dbReference type="PANTHER" id="PTHR43428">
    <property type="entry name" value="ARSENATE REDUCTASE"/>
    <property type="match status" value="1"/>
</dbReference>
<dbReference type="PANTHER" id="PTHR43428:SF1">
    <property type="entry name" value="ARSENATE REDUCTASE"/>
    <property type="match status" value="1"/>
</dbReference>
<feature type="transmembrane region" description="Helical" evidence="2">
    <location>
        <begin position="54"/>
        <end position="80"/>
    </location>
</feature>
<dbReference type="SMART" id="SM00226">
    <property type="entry name" value="LMWPc"/>
    <property type="match status" value="1"/>
</dbReference>
<dbReference type="OrthoDB" id="3660737at2"/>
<dbReference type="RefSeq" id="WP_132124157.1">
    <property type="nucleotide sequence ID" value="NZ_SLWS01000011.1"/>
</dbReference>
<keyword evidence="2" id="KW-0812">Transmembrane</keyword>
<comment type="caution">
    <text evidence="4">The sequence shown here is derived from an EMBL/GenBank/DDBJ whole genome shotgun (WGS) entry which is preliminary data.</text>
</comment>
<feature type="transmembrane region" description="Helical" evidence="2">
    <location>
        <begin position="92"/>
        <end position="110"/>
    </location>
</feature>